<evidence type="ECO:0000313" key="2">
    <source>
        <dbReference type="EMBL" id="CAA9547315.1"/>
    </source>
</evidence>
<sequence length="364" mass="38461">ARRRSAPHPVGAGDRRGRGRRSGSARGAGPGGRLRVVPQRPPLHGGQVRLGDADRAGARGGRGRRGGRIGRDRIPARRPRDRLPLDLLRPLRVLPLGAAGAVHPAGAGAGGGGAAEAVDGWRAGPPVPPPLGVRRDDVGPRERAGRDPGGDAARPGGLDRLRGDDRAGRGLRNGEGAARRHSCRHRLRRGRAQLRPGGGDRRRRPGRRGRHPPLEAGVGPRLRRHRHGRCDGRRPGRAGARADRRRGGILVRGDRAGGDGRASVRDAAAGRHGDDHRDDPGGADDRPAGVRLPRREADPGEQHGVEPVPGRHAALRRPLPERAAEARRAGLGPDRARGDQRGVRRDAPGRGGAERDRVWGGGGV</sequence>
<feature type="compositionally biased region" description="Basic and acidic residues" evidence="1">
    <location>
        <begin position="229"/>
        <end position="304"/>
    </location>
</feature>
<evidence type="ECO:0000256" key="1">
    <source>
        <dbReference type="SAM" id="MobiDB-lite"/>
    </source>
</evidence>
<feature type="compositionally biased region" description="Basic residues" evidence="1">
    <location>
        <begin position="201"/>
        <end position="211"/>
    </location>
</feature>
<feature type="compositionally biased region" description="Basic and acidic residues" evidence="1">
    <location>
        <begin position="318"/>
        <end position="358"/>
    </location>
</feature>
<gene>
    <name evidence="2" type="ORF">AVDCRST_MAG59-1438</name>
</gene>
<dbReference type="EC" id="1.1.1.1" evidence="2"/>
<feature type="non-terminal residue" evidence="2">
    <location>
        <position position="364"/>
    </location>
</feature>
<organism evidence="2">
    <name type="scientific">uncultured Thermomicrobiales bacterium</name>
    <dbReference type="NCBI Taxonomy" id="1645740"/>
    <lineage>
        <taxon>Bacteria</taxon>
        <taxon>Pseudomonadati</taxon>
        <taxon>Thermomicrobiota</taxon>
        <taxon>Thermomicrobia</taxon>
        <taxon>Thermomicrobiales</taxon>
        <taxon>environmental samples</taxon>
    </lineage>
</organism>
<dbReference type="AlphaFoldDB" id="A0A6J4UHA0"/>
<name>A0A6J4UHA0_9BACT</name>
<dbReference type="EMBL" id="CADCWF010000089">
    <property type="protein sequence ID" value="CAA9547315.1"/>
    <property type="molecule type" value="Genomic_DNA"/>
</dbReference>
<feature type="non-terminal residue" evidence="2">
    <location>
        <position position="1"/>
    </location>
</feature>
<keyword evidence="2" id="KW-0560">Oxidoreductase</keyword>
<dbReference type="GO" id="GO:0004022">
    <property type="term" value="F:alcohol dehydrogenase (NAD+) activity"/>
    <property type="evidence" value="ECO:0007669"/>
    <property type="project" value="UniProtKB-EC"/>
</dbReference>
<feature type="compositionally biased region" description="Basic and acidic residues" evidence="1">
    <location>
        <begin position="133"/>
        <end position="149"/>
    </location>
</feature>
<feature type="compositionally biased region" description="Basic residues" evidence="1">
    <location>
        <begin position="179"/>
        <end position="192"/>
    </location>
</feature>
<proteinExistence type="predicted"/>
<feature type="region of interest" description="Disordered" evidence="1">
    <location>
        <begin position="101"/>
        <end position="364"/>
    </location>
</feature>
<protein>
    <submittedName>
        <fullName evidence="2">Alcohol dehydrogenase</fullName>
        <ecNumber evidence="2">1.1.1.1</ecNumber>
    </submittedName>
</protein>
<reference evidence="2" key="1">
    <citation type="submission" date="2020-02" db="EMBL/GenBank/DDBJ databases">
        <authorList>
            <person name="Meier V. D."/>
        </authorList>
    </citation>
    <scope>NUCLEOTIDE SEQUENCE</scope>
    <source>
        <strain evidence="2">AVDCRST_MAG59</strain>
    </source>
</reference>
<feature type="region of interest" description="Disordered" evidence="1">
    <location>
        <begin position="1"/>
        <end position="83"/>
    </location>
</feature>
<accession>A0A6J4UHA0</accession>
<feature type="compositionally biased region" description="Basic and acidic residues" evidence="1">
    <location>
        <begin position="157"/>
        <end position="168"/>
    </location>
</feature>
<feature type="compositionally biased region" description="Low complexity" evidence="1">
    <location>
        <begin position="115"/>
        <end position="124"/>
    </location>
</feature>